<accession>A0ABS7TPU4</accession>
<feature type="domain" description="Mur ligase central" evidence="23">
    <location>
        <begin position="47"/>
        <end position="188"/>
    </location>
</feature>
<evidence type="ECO:0000256" key="1">
    <source>
        <dbReference type="ARBA" id="ARBA00002714"/>
    </source>
</evidence>
<comment type="function">
    <text evidence="1">Functions in two distinct reactions of the de novo folate biosynthetic pathway. Catalyzes the addition of a glutamate residue to dihydropteroate (7,8-dihydropteroate or H2Pte) to form dihydrofolate (7,8-dihydrofolate monoglutamate or H2Pte-Glu). Also catalyzes successive additions of L-glutamate to tetrahydrofolate or 10-formyltetrahydrofolate or 5,10-methylenetetrahydrofolate, leading to folylpolyglutamate derivatives.</text>
</comment>
<dbReference type="Proteomes" id="UP001139031">
    <property type="component" value="Unassembled WGS sequence"/>
</dbReference>
<gene>
    <name evidence="24" type="ORF">K7C98_13375</name>
</gene>
<comment type="catalytic activity">
    <reaction evidence="19">
        <text>(6R)-5,10-methylenetetrahydrofolyl-(gamma-L-Glu)(n) + L-glutamate + ATP = (6R)-5,10-methylenetetrahydrofolyl-(gamma-L-Glu)(n+1) + ADP + phosphate + H(+)</text>
        <dbReference type="Rhea" id="RHEA:51912"/>
        <dbReference type="Rhea" id="RHEA-COMP:13257"/>
        <dbReference type="Rhea" id="RHEA-COMP:13258"/>
        <dbReference type="ChEBI" id="CHEBI:15378"/>
        <dbReference type="ChEBI" id="CHEBI:29985"/>
        <dbReference type="ChEBI" id="CHEBI:30616"/>
        <dbReference type="ChEBI" id="CHEBI:43474"/>
        <dbReference type="ChEBI" id="CHEBI:136572"/>
        <dbReference type="ChEBI" id="CHEBI:456216"/>
        <dbReference type="EC" id="6.3.2.17"/>
    </reaction>
</comment>
<evidence type="ECO:0000259" key="22">
    <source>
        <dbReference type="Pfam" id="PF02875"/>
    </source>
</evidence>
<keyword evidence="10 21" id="KW-0547">Nucleotide-binding</keyword>
<evidence type="ECO:0000313" key="25">
    <source>
        <dbReference type="Proteomes" id="UP001139031"/>
    </source>
</evidence>
<dbReference type="Gene3D" id="3.90.190.20">
    <property type="entry name" value="Mur ligase, C-terminal domain"/>
    <property type="match status" value="1"/>
</dbReference>
<dbReference type="SUPFAM" id="SSF53623">
    <property type="entry name" value="MurD-like peptide ligases, catalytic domain"/>
    <property type="match status" value="1"/>
</dbReference>
<keyword evidence="13" id="KW-0289">Folate biosynthesis</keyword>
<comment type="similarity">
    <text evidence="4 21">Belongs to the folylpolyglutamate synthase family.</text>
</comment>
<dbReference type="Pfam" id="PF02875">
    <property type="entry name" value="Mur_ligase_C"/>
    <property type="match status" value="1"/>
</dbReference>
<organism evidence="24 25">
    <name type="scientific">Nannocystis pusilla</name>
    <dbReference type="NCBI Taxonomy" id="889268"/>
    <lineage>
        <taxon>Bacteria</taxon>
        <taxon>Pseudomonadati</taxon>
        <taxon>Myxococcota</taxon>
        <taxon>Polyangia</taxon>
        <taxon>Nannocystales</taxon>
        <taxon>Nannocystaceae</taxon>
        <taxon>Nannocystis</taxon>
    </lineage>
</organism>
<dbReference type="InterPro" id="IPR036615">
    <property type="entry name" value="Mur_ligase_C_dom_sf"/>
</dbReference>
<dbReference type="InterPro" id="IPR013221">
    <property type="entry name" value="Mur_ligase_cen"/>
</dbReference>
<comment type="catalytic activity">
    <reaction evidence="20">
        <text>7,8-dihydropteroate + L-glutamate + ATP = 7,8-dihydrofolate + ADP + phosphate + H(+)</text>
        <dbReference type="Rhea" id="RHEA:23584"/>
        <dbReference type="ChEBI" id="CHEBI:15378"/>
        <dbReference type="ChEBI" id="CHEBI:17839"/>
        <dbReference type="ChEBI" id="CHEBI:29985"/>
        <dbReference type="ChEBI" id="CHEBI:30616"/>
        <dbReference type="ChEBI" id="CHEBI:43474"/>
        <dbReference type="ChEBI" id="CHEBI:57451"/>
        <dbReference type="ChEBI" id="CHEBI:456216"/>
        <dbReference type="EC" id="6.3.2.12"/>
    </reaction>
</comment>
<protein>
    <recommendedName>
        <fullName evidence="7">Dihydrofolate synthase/folylpolyglutamate synthase</fullName>
        <ecNumber evidence="5">6.3.2.12</ecNumber>
        <ecNumber evidence="6">6.3.2.17</ecNumber>
    </recommendedName>
    <alternativeName>
        <fullName evidence="16">Folylpoly-gamma-glutamate synthetase-dihydrofolate synthetase</fullName>
    </alternativeName>
    <alternativeName>
        <fullName evidence="14">Folylpolyglutamate synthetase</fullName>
    </alternativeName>
    <alternativeName>
        <fullName evidence="15">Tetrahydrofolylpolyglutamate synthase</fullName>
    </alternativeName>
</protein>
<dbReference type="NCBIfam" id="TIGR01499">
    <property type="entry name" value="folC"/>
    <property type="match status" value="1"/>
</dbReference>
<evidence type="ECO:0000256" key="17">
    <source>
        <dbReference type="ARBA" id="ARBA00047493"/>
    </source>
</evidence>
<comment type="caution">
    <text evidence="24">The sequence shown here is derived from an EMBL/GenBank/DDBJ whole genome shotgun (WGS) entry which is preliminary data.</text>
</comment>
<dbReference type="Gene3D" id="3.40.1190.10">
    <property type="entry name" value="Mur-like, catalytic domain"/>
    <property type="match status" value="1"/>
</dbReference>
<name>A0ABS7TPU4_9BACT</name>
<dbReference type="InterPro" id="IPR001645">
    <property type="entry name" value="Folylpolyglutamate_synth"/>
</dbReference>
<dbReference type="InterPro" id="IPR018109">
    <property type="entry name" value="Folylpolyglutamate_synth_CS"/>
</dbReference>
<dbReference type="RefSeq" id="WP_224192021.1">
    <property type="nucleotide sequence ID" value="NZ_JAIRAU010000015.1"/>
</dbReference>
<evidence type="ECO:0000256" key="8">
    <source>
        <dbReference type="ARBA" id="ARBA00022598"/>
    </source>
</evidence>
<evidence type="ECO:0000256" key="15">
    <source>
        <dbReference type="ARBA" id="ARBA00030592"/>
    </source>
</evidence>
<dbReference type="EC" id="6.3.2.12" evidence="5"/>
<evidence type="ECO:0000256" key="10">
    <source>
        <dbReference type="ARBA" id="ARBA00022741"/>
    </source>
</evidence>
<keyword evidence="9" id="KW-0479">Metal-binding</keyword>
<evidence type="ECO:0000256" key="20">
    <source>
        <dbReference type="ARBA" id="ARBA00049161"/>
    </source>
</evidence>
<evidence type="ECO:0000256" key="7">
    <source>
        <dbReference type="ARBA" id="ARBA00019357"/>
    </source>
</evidence>
<evidence type="ECO:0000259" key="23">
    <source>
        <dbReference type="Pfam" id="PF08245"/>
    </source>
</evidence>
<comment type="catalytic activity">
    <reaction evidence="18">
        <text>10-formyltetrahydrofolyl-(gamma-L-Glu)(n) + L-glutamate + ATP = 10-formyltetrahydrofolyl-(gamma-L-Glu)(n+1) + ADP + phosphate + H(+)</text>
        <dbReference type="Rhea" id="RHEA:51904"/>
        <dbReference type="Rhea" id="RHEA-COMP:13088"/>
        <dbReference type="Rhea" id="RHEA-COMP:14300"/>
        <dbReference type="ChEBI" id="CHEBI:15378"/>
        <dbReference type="ChEBI" id="CHEBI:29985"/>
        <dbReference type="ChEBI" id="CHEBI:30616"/>
        <dbReference type="ChEBI" id="CHEBI:43474"/>
        <dbReference type="ChEBI" id="CHEBI:134413"/>
        <dbReference type="ChEBI" id="CHEBI:456216"/>
        <dbReference type="EC" id="6.3.2.17"/>
    </reaction>
</comment>
<evidence type="ECO:0000256" key="19">
    <source>
        <dbReference type="ARBA" id="ARBA00049035"/>
    </source>
</evidence>
<dbReference type="InterPro" id="IPR036565">
    <property type="entry name" value="Mur-like_cat_sf"/>
</dbReference>
<evidence type="ECO:0000256" key="21">
    <source>
        <dbReference type="PIRNR" id="PIRNR001563"/>
    </source>
</evidence>
<evidence type="ECO:0000256" key="11">
    <source>
        <dbReference type="ARBA" id="ARBA00022840"/>
    </source>
</evidence>
<keyword evidence="11 21" id="KW-0067">ATP-binding</keyword>
<keyword evidence="25" id="KW-1185">Reference proteome</keyword>
<comment type="catalytic activity">
    <reaction evidence="17">
        <text>(6S)-5,6,7,8-tetrahydrofolyl-(gamma-L-Glu)(n) + L-glutamate + ATP = (6S)-5,6,7,8-tetrahydrofolyl-(gamma-L-Glu)(n+1) + ADP + phosphate + H(+)</text>
        <dbReference type="Rhea" id="RHEA:10580"/>
        <dbReference type="Rhea" id="RHEA-COMP:14738"/>
        <dbReference type="Rhea" id="RHEA-COMP:14740"/>
        <dbReference type="ChEBI" id="CHEBI:15378"/>
        <dbReference type="ChEBI" id="CHEBI:29985"/>
        <dbReference type="ChEBI" id="CHEBI:30616"/>
        <dbReference type="ChEBI" id="CHEBI:43474"/>
        <dbReference type="ChEBI" id="CHEBI:141005"/>
        <dbReference type="ChEBI" id="CHEBI:456216"/>
        <dbReference type="EC" id="6.3.2.17"/>
    </reaction>
</comment>
<dbReference type="EC" id="6.3.2.17" evidence="6"/>
<reference evidence="24" key="1">
    <citation type="submission" date="2021-08" db="EMBL/GenBank/DDBJ databases">
        <authorList>
            <person name="Stevens D.C."/>
        </authorList>
    </citation>
    <scope>NUCLEOTIDE SEQUENCE</scope>
    <source>
        <strain evidence="24">DSM 53165</strain>
    </source>
</reference>
<evidence type="ECO:0000256" key="2">
    <source>
        <dbReference type="ARBA" id="ARBA00004799"/>
    </source>
</evidence>
<keyword evidence="8 21" id="KW-0436">Ligase</keyword>
<evidence type="ECO:0000256" key="9">
    <source>
        <dbReference type="ARBA" id="ARBA00022723"/>
    </source>
</evidence>
<evidence type="ECO:0000256" key="18">
    <source>
        <dbReference type="ARBA" id="ARBA00047808"/>
    </source>
</evidence>
<dbReference type="InterPro" id="IPR004101">
    <property type="entry name" value="Mur_ligase_C"/>
</dbReference>
<evidence type="ECO:0000256" key="13">
    <source>
        <dbReference type="ARBA" id="ARBA00022909"/>
    </source>
</evidence>
<dbReference type="Pfam" id="PF08245">
    <property type="entry name" value="Mur_ligase_M"/>
    <property type="match status" value="1"/>
</dbReference>
<evidence type="ECO:0000256" key="6">
    <source>
        <dbReference type="ARBA" id="ARBA00013025"/>
    </source>
</evidence>
<dbReference type="PIRSF" id="PIRSF001563">
    <property type="entry name" value="Folylpolyglu_synth"/>
    <property type="match status" value="1"/>
</dbReference>
<dbReference type="PANTHER" id="PTHR11136">
    <property type="entry name" value="FOLYLPOLYGLUTAMATE SYNTHASE-RELATED"/>
    <property type="match status" value="1"/>
</dbReference>
<sequence length="408" mass="42165">MSQRTPPAWQSALFARRTLGMIRGLEAVRAAHAALGRPAAGVPVVHVVGTNGKGSTSAMVAHALRRRGHRVGLYTSPHLHRVGERIRIDGAALSDAAMQALVDRVLAVEGPALPRALTFFEILTVAALLAFAEAGVEVMVLETGLGGRLDATGVVPATVTLMTPIDLDHQAYLGDTIEAIAGEKAAVMRDGAPVFSAPQQPAAAAVLRAAAAEHGVVLRFVEPLARAPAGLPGEHQRVNGALALAGAQAIDAAVAASDLDGVHWPARCERVTSGGGTVVFDAGHNPHGIAALVTWLEGQPHPRRALVFGCLADKDAPGMLAQLRRLGAPLWLVPPAPDAYDLGALAGADSTLFADADAPEFRAAWDAHLAAGGEIVVCGSHMLVGRLRGEVLGEAADEVALTDPLARR</sequence>
<evidence type="ECO:0000256" key="3">
    <source>
        <dbReference type="ARBA" id="ARBA00005150"/>
    </source>
</evidence>
<evidence type="ECO:0000256" key="12">
    <source>
        <dbReference type="ARBA" id="ARBA00022842"/>
    </source>
</evidence>
<evidence type="ECO:0000256" key="14">
    <source>
        <dbReference type="ARBA" id="ARBA00030048"/>
    </source>
</evidence>
<proteinExistence type="inferred from homology"/>
<feature type="domain" description="Mur ligase C-terminal" evidence="22">
    <location>
        <begin position="267"/>
        <end position="380"/>
    </location>
</feature>
<evidence type="ECO:0000256" key="4">
    <source>
        <dbReference type="ARBA" id="ARBA00008276"/>
    </source>
</evidence>
<evidence type="ECO:0000256" key="16">
    <source>
        <dbReference type="ARBA" id="ARBA00032510"/>
    </source>
</evidence>
<comment type="pathway">
    <text evidence="3">Cofactor biosynthesis; tetrahydrofolylpolyglutamate biosynthesis.</text>
</comment>
<dbReference type="EMBL" id="JAIRAU010000015">
    <property type="protein sequence ID" value="MBZ5710250.1"/>
    <property type="molecule type" value="Genomic_DNA"/>
</dbReference>
<comment type="pathway">
    <text evidence="2">Cofactor biosynthesis; tetrahydrofolate biosynthesis; 7,8-dihydrofolate from 2-amino-4-hydroxy-6-hydroxymethyl-7,8-dihydropteridine diphosphate and 4-aminobenzoate: step 2/2.</text>
</comment>
<keyword evidence="12" id="KW-0460">Magnesium</keyword>
<dbReference type="PANTHER" id="PTHR11136:SF0">
    <property type="entry name" value="DIHYDROFOLATE SYNTHETASE-RELATED"/>
    <property type="match status" value="1"/>
</dbReference>
<dbReference type="SUPFAM" id="SSF53244">
    <property type="entry name" value="MurD-like peptide ligases, peptide-binding domain"/>
    <property type="match status" value="1"/>
</dbReference>
<evidence type="ECO:0000313" key="24">
    <source>
        <dbReference type="EMBL" id="MBZ5710250.1"/>
    </source>
</evidence>
<evidence type="ECO:0000256" key="5">
    <source>
        <dbReference type="ARBA" id="ARBA00013023"/>
    </source>
</evidence>
<dbReference type="PROSITE" id="PS01012">
    <property type="entry name" value="FOLYLPOLYGLU_SYNT_2"/>
    <property type="match status" value="1"/>
</dbReference>